<keyword evidence="7" id="KW-0406">Ion transport</keyword>
<evidence type="ECO:0000256" key="10">
    <source>
        <dbReference type="ARBA" id="ARBA00023180"/>
    </source>
</evidence>
<evidence type="ECO:0000313" key="21">
    <source>
        <dbReference type="Proteomes" id="UP000663828"/>
    </source>
</evidence>
<keyword evidence="3 15" id="KW-0812">Transmembrane</keyword>
<dbReference type="GO" id="GO:0015276">
    <property type="term" value="F:ligand-gated monoatomic ion channel activity"/>
    <property type="evidence" value="ECO:0007669"/>
    <property type="project" value="InterPro"/>
</dbReference>
<keyword evidence="13" id="KW-0407">Ion channel</keyword>
<feature type="chain" id="PRO_5036229440" evidence="16">
    <location>
        <begin position="23"/>
        <end position="524"/>
    </location>
</feature>
<keyword evidence="2" id="KW-1003">Cell membrane</keyword>
<dbReference type="Proteomes" id="UP000663828">
    <property type="component" value="Unassembled WGS sequence"/>
</dbReference>
<feature type="transmembrane region" description="Helical" evidence="15">
    <location>
        <begin position="247"/>
        <end position="269"/>
    </location>
</feature>
<dbReference type="SMART" id="SM00079">
    <property type="entry name" value="PBPe"/>
    <property type="match status" value="1"/>
</dbReference>
<organism evidence="20 21">
    <name type="scientific">Adineta ricciae</name>
    <name type="common">Rotifer</name>
    <dbReference type="NCBI Taxonomy" id="249248"/>
    <lineage>
        <taxon>Eukaryota</taxon>
        <taxon>Metazoa</taxon>
        <taxon>Spiralia</taxon>
        <taxon>Gnathifera</taxon>
        <taxon>Rotifera</taxon>
        <taxon>Eurotatoria</taxon>
        <taxon>Bdelloidea</taxon>
        <taxon>Adinetida</taxon>
        <taxon>Adinetidae</taxon>
        <taxon>Adineta</taxon>
    </lineage>
</organism>
<gene>
    <name evidence="19" type="ORF">EDS130_LOCUS45387</name>
    <name evidence="20" type="ORF">XAT740_LOCUS46009</name>
</gene>
<dbReference type="InterPro" id="IPR015683">
    <property type="entry name" value="Ionotropic_Glu_rcpt"/>
</dbReference>
<evidence type="ECO:0000256" key="1">
    <source>
        <dbReference type="ARBA" id="ARBA00022448"/>
    </source>
</evidence>
<evidence type="ECO:0000256" key="4">
    <source>
        <dbReference type="ARBA" id="ARBA00022729"/>
    </source>
</evidence>
<keyword evidence="21" id="KW-1185">Reference proteome</keyword>
<keyword evidence="9" id="KW-0675">Receptor</keyword>
<dbReference type="SUPFAM" id="SSF53850">
    <property type="entry name" value="Periplasmic binding protein-like II"/>
    <property type="match status" value="1"/>
</dbReference>
<keyword evidence="10" id="KW-0325">Glycoprotein</keyword>
<dbReference type="Pfam" id="PF00060">
    <property type="entry name" value="Lig_chan"/>
    <property type="match status" value="1"/>
</dbReference>
<dbReference type="PANTHER" id="PTHR18966">
    <property type="entry name" value="IONOTROPIC GLUTAMATE RECEPTOR"/>
    <property type="match status" value="1"/>
</dbReference>
<evidence type="ECO:0000313" key="20">
    <source>
        <dbReference type="EMBL" id="CAF1585820.1"/>
    </source>
</evidence>
<dbReference type="GO" id="GO:0045211">
    <property type="term" value="C:postsynaptic membrane"/>
    <property type="evidence" value="ECO:0007669"/>
    <property type="project" value="UniProtKB-SubCell"/>
</dbReference>
<evidence type="ECO:0000256" key="2">
    <source>
        <dbReference type="ARBA" id="ARBA00022475"/>
    </source>
</evidence>
<evidence type="ECO:0000256" key="3">
    <source>
        <dbReference type="ARBA" id="ARBA00022692"/>
    </source>
</evidence>
<evidence type="ECO:0000256" key="16">
    <source>
        <dbReference type="SAM" id="SignalP"/>
    </source>
</evidence>
<dbReference type="Proteomes" id="UP000663852">
    <property type="component" value="Unassembled WGS sequence"/>
</dbReference>
<dbReference type="SMART" id="SM00918">
    <property type="entry name" value="Lig_chan-Glu_bd"/>
    <property type="match status" value="1"/>
</dbReference>
<keyword evidence="12" id="KW-1071">Ligand-gated ion channel</keyword>
<evidence type="ECO:0000256" key="6">
    <source>
        <dbReference type="ARBA" id="ARBA00023018"/>
    </source>
</evidence>
<evidence type="ECO:0000256" key="12">
    <source>
        <dbReference type="ARBA" id="ARBA00023286"/>
    </source>
</evidence>
<sequence>MILIMFVTIIGLLLTINSHVLSVDEIPRNERNDYGMLSINRARLISTIFEAPFMMLKHNHNETFSEQTIAQGTVLDPSMVEGYCADLAYTICHERLNISYKFLIETKYGHRATNGVWTGIMGALINHKADLAIAPLIVNTAREKLVDFTVPFMTSDMSMIMLKPAKQKPDLFFFLFPMSKTVWFCVLLSYILVSIILLFINRIINYEYYPQNNYDTLSMCTALCFPLTYLMHWNISRSTAGRVAISAWWLFCLIFFAIYIASLIALYPFSSRMISPIESLEDLSKQITIRYGILKDSSTMNFFSKSNNDIIQNMWNFMQKHKDDAFVTSYRVGIEKVRQSKGRYIFLAESTFSEYISERLPCDIMTIRVDINSKEYSIVTPLKSDLRKAINVATLELHENGFLKRLKQKWFYERSECTNLQTKNDLRSMMQLNSSNMAGVFYVLIFGLGLAIIIAFFEFLSTAKHDSIRLKQNLGKVMCDNLRNSIKSGNIKQNTNSSNMPDVMEASKNNKEILIDEDRTLVVT</sequence>
<keyword evidence="6" id="KW-0770">Synapse</keyword>
<evidence type="ECO:0000259" key="17">
    <source>
        <dbReference type="SMART" id="SM00079"/>
    </source>
</evidence>
<feature type="signal peptide" evidence="16">
    <location>
        <begin position="1"/>
        <end position="22"/>
    </location>
</feature>
<feature type="transmembrane region" description="Helical" evidence="15">
    <location>
        <begin position="437"/>
        <end position="460"/>
    </location>
</feature>
<dbReference type="InterPro" id="IPR001320">
    <property type="entry name" value="Iontro_rcpt_C"/>
</dbReference>
<dbReference type="OrthoDB" id="5984008at2759"/>
<evidence type="ECO:0000259" key="18">
    <source>
        <dbReference type="SMART" id="SM00918"/>
    </source>
</evidence>
<proteinExistence type="predicted"/>
<reference evidence="20" key="1">
    <citation type="submission" date="2021-02" db="EMBL/GenBank/DDBJ databases">
        <authorList>
            <person name="Nowell W R."/>
        </authorList>
    </citation>
    <scope>NUCLEOTIDE SEQUENCE</scope>
</reference>
<keyword evidence="1" id="KW-0813">Transport</keyword>
<evidence type="ECO:0000256" key="11">
    <source>
        <dbReference type="ARBA" id="ARBA00023257"/>
    </source>
</evidence>
<feature type="transmembrane region" description="Helical" evidence="15">
    <location>
        <begin position="216"/>
        <end position="235"/>
    </location>
</feature>
<keyword evidence="11" id="KW-0628">Postsynaptic cell membrane</keyword>
<accession>A0A815ZK54</accession>
<evidence type="ECO:0000256" key="14">
    <source>
        <dbReference type="ARBA" id="ARBA00034104"/>
    </source>
</evidence>
<protein>
    <submittedName>
        <fullName evidence="20">Uncharacterized protein</fullName>
    </submittedName>
</protein>
<dbReference type="AlphaFoldDB" id="A0A815ZK54"/>
<evidence type="ECO:0000256" key="9">
    <source>
        <dbReference type="ARBA" id="ARBA00023170"/>
    </source>
</evidence>
<comment type="caution">
    <text evidence="20">The sequence shown here is derived from an EMBL/GenBank/DDBJ whole genome shotgun (WGS) entry which is preliminary data.</text>
</comment>
<dbReference type="FunFam" id="3.40.190.10:FF:000210">
    <property type="entry name" value="Glutamate receptor ionotropic, kainate 1"/>
    <property type="match status" value="1"/>
</dbReference>
<dbReference type="Gene3D" id="3.40.190.10">
    <property type="entry name" value="Periplasmic binding protein-like II"/>
    <property type="match status" value="3"/>
</dbReference>
<evidence type="ECO:0000256" key="5">
    <source>
        <dbReference type="ARBA" id="ARBA00022989"/>
    </source>
</evidence>
<feature type="domain" description="Ionotropic glutamate receptor C-terminal" evidence="17">
    <location>
        <begin position="43"/>
        <end position="413"/>
    </location>
</feature>
<dbReference type="InterPro" id="IPR019594">
    <property type="entry name" value="Glu/Gly-bd"/>
</dbReference>
<keyword evidence="8 15" id="KW-0472">Membrane</keyword>
<name>A0A815ZK54_ADIRI</name>
<dbReference type="EMBL" id="CAJNOR010006104">
    <property type="protein sequence ID" value="CAF1585820.1"/>
    <property type="molecule type" value="Genomic_DNA"/>
</dbReference>
<dbReference type="EMBL" id="CAJNOJ010001088">
    <property type="protein sequence ID" value="CAF1541972.1"/>
    <property type="molecule type" value="Genomic_DNA"/>
</dbReference>
<evidence type="ECO:0000256" key="8">
    <source>
        <dbReference type="ARBA" id="ARBA00023136"/>
    </source>
</evidence>
<evidence type="ECO:0000313" key="19">
    <source>
        <dbReference type="EMBL" id="CAF1541972.1"/>
    </source>
</evidence>
<keyword evidence="5 15" id="KW-1133">Transmembrane helix</keyword>
<dbReference type="Pfam" id="PF10613">
    <property type="entry name" value="Lig_chan-Glu_bd"/>
    <property type="match status" value="1"/>
</dbReference>
<keyword evidence="4 16" id="KW-0732">Signal</keyword>
<evidence type="ECO:0000256" key="7">
    <source>
        <dbReference type="ARBA" id="ARBA00023065"/>
    </source>
</evidence>
<feature type="transmembrane region" description="Helical" evidence="15">
    <location>
        <begin position="181"/>
        <end position="204"/>
    </location>
</feature>
<evidence type="ECO:0000256" key="15">
    <source>
        <dbReference type="SAM" id="Phobius"/>
    </source>
</evidence>
<evidence type="ECO:0000256" key="13">
    <source>
        <dbReference type="ARBA" id="ARBA00023303"/>
    </source>
</evidence>
<comment type="subcellular location">
    <subcellularLocation>
        <location evidence="14">Postsynaptic cell membrane</location>
        <topology evidence="14">Multi-pass membrane protein</topology>
    </subcellularLocation>
</comment>
<dbReference type="FunFam" id="3.40.190.10:FF:000060">
    <property type="entry name" value="Glutamate receptor ionotropic, kainate 1"/>
    <property type="match status" value="1"/>
</dbReference>
<feature type="domain" description="Ionotropic glutamate receptor L-glutamate and glycine-binding" evidence="18">
    <location>
        <begin position="70"/>
        <end position="126"/>
    </location>
</feature>